<dbReference type="EMBL" id="JARIHO010000069">
    <property type="protein sequence ID" value="KAJ7313001.1"/>
    <property type="molecule type" value="Genomic_DNA"/>
</dbReference>
<dbReference type="Pfam" id="PF22974">
    <property type="entry name" value="DUF7029"/>
    <property type="match status" value="1"/>
</dbReference>
<feature type="compositionally biased region" description="Basic residues" evidence="1">
    <location>
        <begin position="1"/>
        <end position="19"/>
    </location>
</feature>
<evidence type="ECO:0000313" key="5">
    <source>
        <dbReference type="Proteomes" id="UP001218218"/>
    </source>
</evidence>
<dbReference type="EMBL" id="JARIHO010000102">
    <property type="protein sequence ID" value="KAJ7303761.1"/>
    <property type="molecule type" value="Genomic_DNA"/>
</dbReference>
<feature type="non-terminal residue" evidence="3">
    <location>
        <position position="1"/>
    </location>
</feature>
<evidence type="ECO:0000313" key="4">
    <source>
        <dbReference type="EMBL" id="KAJ7313001.1"/>
    </source>
</evidence>
<feature type="region of interest" description="Disordered" evidence="1">
    <location>
        <begin position="180"/>
        <end position="203"/>
    </location>
</feature>
<evidence type="ECO:0000256" key="1">
    <source>
        <dbReference type="SAM" id="MobiDB-lite"/>
    </source>
</evidence>
<keyword evidence="5" id="KW-1185">Reference proteome</keyword>
<evidence type="ECO:0000259" key="2">
    <source>
        <dbReference type="Pfam" id="PF22974"/>
    </source>
</evidence>
<gene>
    <name evidence="4" type="ORF">DFH08DRAFT_436638</name>
    <name evidence="3" type="ORF">DFH08DRAFT_52626</name>
</gene>
<feature type="compositionally biased region" description="Basic residues" evidence="1">
    <location>
        <begin position="191"/>
        <end position="203"/>
    </location>
</feature>
<name>A0AAD7E9S4_9AGAR</name>
<accession>A0AAD7E9S4</accession>
<dbReference type="InterPro" id="IPR054293">
    <property type="entry name" value="DUF7029"/>
</dbReference>
<organism evidence="3 5">
    <name type="scientific">Mycena albidolilacea</name>
    <dbReference type="NCBI Taxonomy" id="1033008"/>
    <lineage>
        <taxon>Eukaryota</taxon>
        <taxon>Fungi</taxon>
        <taxon>Dikarya</taxon>
        <taxon>Basidiomycota</taxon>
        <taxon>Agaricomycotina</taxon>
        <taxon>Agaricomycetes</taxon>
        <taxon>Agaricomycetidae</taxon>
        <taxon>Agaricales</taxon>
        <taxon>Marasmiineae</taxon>
        <taxon>Mycenaceae</taxon>
        <taxon>Mycena</taxon>
    </lineage>
</organism>
<feature type="domain" description="DUF7029" evidence="2">
    <location>
        <begin position="67"/>
        <end position="164"/>
    </location>
</feature>
<sequence>AGHRPKYRRTGKPHSRWHTLHPTVHPAIDRTDPQHLKATTGLSLHYHDPHAAFPRIRSFASVHVSEFIHPAVALEHSAHIVETICHSNVSTITVQFRSRDAWAIAKEDWKTHPNAFLVAFSDSCGLGRESGERSIHRVRNMTASWGKMEIAFEMTETPLKDAIHPDRDVEIVINTFEVHDPRPSVPNDRSRLRRRAGGAKASR</sequence>
<reference evidence="3" key="1">
    <citation type="submission" date="2023-03" db="EMBL/GenBank/DDBJ databases">
        <title>Massive genome expansion in bonnet fungi (Mycena s.s.) driven by repeated elements and novel gene families across ecological guilds.</title>
        <authorList>
            <consortium name="Lawrence Berkeley National Laboratory"/>
            <person name="Harder C.B."/>
            <person name="Miyauchi S."/>
            <person name="Viragh M."/>
            <person name="Kuo A."/>
            <person name="Thoen E."/>
            <person name="Andreopoulos B."/>
            <person name="Lu D."/>
            <person name="Skrede I."/>
            <person name="Drula E."/>
            <person name="Henrissat B."/>
            <person name="Morin E."/>
            <person name="Kohler A."/>
            <person name="Barry K."/>
            <person name="LaButti K."/>
            <person name="Morin E."/>
            <person name="Salamov A."/>
            <person name="Lipzen A."/>
            <person name="Mereny Z."/>
            <person name="Hegedus B."/>
            <person name="Baldrian P."/>
            <person name="Stursova M."/>
            <person name="Weitz H."/>
            <person name="Taylor A."/>
            <person name="Grigoriev I.V."/>
            <person name="Nagy L.G."/>
            <person name="Martin F."/>
            <person name="Kauserud H."/>
        </authorList>
    </citation>
    <scope>NUCLEOTIDE SEQUENCE</scope>
    <source>
        <strain evidence="3">CBHHK002</strain>
    </source>
</reference>
<feature type="non-terminal residue" evidence="3">
    <location>
        <position position="203"/>
    </location>
</feature>
<dbReference type="Proteomes" id="UP001218218">
    <property type="component" value="Unassembled WGS sequence"/>
</dbReference>
<comment type="caution">
    <text evidence="3">The sequence shown here is derived from an EMBL/GenBank/DDBJ whole genome shotgun (WGS) entry which is preliminary data.</text>
</comment>
<protein>
    <recommendedName>
        <fullName evidence="2">DUF7029 domain-containing protein</fullName>
    </recommendedName>
</protein>
<dbReference type="AlphaFoldDB" id="A0AAD7E9S4"/>
<feature type="region of interest" description="Disordered" evidence="1">
    <location>
        <begin position="1"/>
        <end position="20"/>
    </location>
</feature>
<proteinExistence type="predicted"/>
<evidence type="ECO:0000313" key="3">
    <source>
        <dbReference type="EMBL" id="KAJ7303761.1"/>
    </source>
</evidence>